<dbReference type="PROSITE" id="PS50885">
    <property type="entry name" value="HAMP"/>
    <property type="match status" value="1"/>
</dbReference>
<dbReference type="Pfam" id="PF02518">
    <property type="entry name" value="HATPase_c"/>
    <property type="match status" value="1"/>
</dbReference>
<evidence type="ECO:0000256" key="2">
    <source>
        <dbReference type="ARBA" id="ARBA00004370"/>
    </source>
</evidence>
<evidence type="ECO:0000256" key="5">
    <source>
        <dbReference type="ARBA" id="ARBA00022679"/>
    </source>
</evidence>
<dbReference type="SUPFAM" id="SSF47384">
    <property type="entry name" value="Homodimeric domain of signal transducing histidine kinase"/>
    <property type="match status" value="1"/>
</dbReference>
<comment type="subcellular location">
    <subcellularLocation>
        <location evidence="2">Membrane</location>
    </subcellularLocation>
</comment>
<dbReference type="RefSeq" id="WP_404629841.1">
    <property type="nucleotide sequence ID" value="NZ_JADIKM010000001.1"/>
</dbReference>
<feature type="domain" description="Histidine kinase" evidence="11">
    <location>
        <begin position="256"/>
        <end position="471"/>
    </location>
</feature>
<dbReference type="PANTHER" id="PTHR45436">
    <property type="entry name" value="SENSOR HISTIDINE KINASE YKOH"/>
    <property type="match status" value="1"/>
</dbReference>
<dbReference type="SMART" id="SM00388">
    <property type="entry name" value="HisKA"/>
    <property type="match status" value="1"/>
</dbReference>
<dbReference type="InterPro" id="IPR003594">
    <property type="entry name" value="HATPase_dom"/>
</dbReference>
<dbReference type="Proteomes" id="UP001620460">
    <property type="component" value="Unassembled WGS sequence"/>
</dbReference>
<evidence type="ECO:0000256" key="1">
    <source>
        <dbReference type="ARBA" id="ARBA00000085"/>
    </source>
</evidence>
<feature type="transmembrane region" description="Helical" evidence="10">
    <location>
        <begin position="170"/>
        <end position="193"/>
    </location>
</feature>
<dbReference type="SMART" id="SM00387">
    <property type="entry name" value="HATPase_c"/>
    <property type="match status" value="1"/>
</dbReference>
<dbReference type="SUPFAM" id="SSF55874">
    <property type="entry name" value="ATPase domain of HSP90 chaperone/DNA topoisomerase II/histidine kinase"/>
    <property type="match status" value="1"/>
</dbReference>
<evidence type="ECO:0000256" key="9">
    <source>
        <dbReference type="ARBA" id="ARBA00023012"/>
    </source>
</evidence>
<dbReference type="Pfam" id="PF00512">
    <property type="entry name" value="HisKA"/>
    <property type="match status" value="1"/>
</dbReference>
<evidence type="ECO:0000256" key="3">
    <source>
        <dbReference type="ARBA" id="ARBA00012438"/>
    </source>
</evidence>
<keyword evidence="10" id="KW-0472">Membrane</keyword>
<evidence type="ECO:0000256" key="7">
    <source>
        <dbReference type="ARBA" id="ARBA00022777"/>
    </source>
</evidence>
<accession>A0ABW8JSB1</accession>
<evidence type="ECO:0000256" key="4">
    <source>
        <dbReference type="ARBA" id="ARBA00022553"/>
    </source>
</evidence>
<dbReference type="EMBL" id="JADIKM010000001">
    <property type="protein sequence ID" value="MFK2902722.1"/>
    <property type="molecule type" value="Genomic_DNA"/>
</dbReference>
<evidence type="ECO:0000313" key="13">
    <source>
        <dbReference type="EMBL" id="MFK2902722.1"/>
    </source>
</evidence>
<evidence type="ECO:0000259" key="12">
    <source>
        <dbReference type="PROSITE" id="PS50885"/>
    </source>
</evidence>
<dbReference type="GO" id="GO:0016301">
    <property type="term" value="F:kinase activity"/>
    <property type="evidence" value="ECO:0007669"/>
    <property type="project" value="UniProtKB-KW"/>
</dbReference>
<reference evidence="13 14" key="1">
    <citation type="submission" date="2020-10" db="EMBL/GenBank/DDBJ databases">
        <title>Phylogeny of dyella-like bacteria.</title>
        <authorList>
            <person name="Fu J."/>
        </authorList>
    </citation>
    <scope>NUCLEOTIDE SEQUENCE [LARGE SCALE GENOMIC DNA]</scope>
    <source>
        <strain evidence="13 14">Gsoil3046</strain>
    </source>
</reference>
<dbReference type="EC" id="2.7.13.3" evidence="3"/>
<protein>
    <recommendedName>
        <fullName evidence="3">histidine kinase</fullName>
        <ecNumber evidence="3">2.7.13.3</ecNumber>
    </recommendedName>
</protein>
<comment type="catalytic activity">
    <reaction evidence="1">
        <text>ATP + protein L-histidine = ADP + protein N-phospho-L-histidine.</text>
        <dbReference type="EC" id="2.7.13.3"/>
    </reaction>
</comment>
<evidence type="ECO:0000256" key="6">
    <source>
        <dbReference type="ARBA" id="ARBA00022692"/>
    </source>
</evidence>
<keyword evidence="5" id="KW-0808">Transferase</keyword>
<organism evidence="13 14">
    <name type="scientific">Dyella ginsengisoli</name>
    <dbReference type="NCBI Taxonomy" id="363848"/>
    <lineage>
        <taxon>Bacteria</taxon>
        <taxon>Pseudomonadati</taxon>
        <taxon>Pseudomonadota</taxon>
        <taxon>Gammaproteobacteria</taxon>
        <taxon>Lysobacterales</taxon>
        <taxon>Rhodanobacteraceae</taxon>
        <taxon>Dyella</taxon>
    </lineage>
</organism>
<dbReference type="InterPro" id="IPR003661">
    <property type="entry name" value="HisK_dim/P_dom"/>
</dbReference>
<keyword evidence="14" id="KW-1185">Reference proteome</keyword>
<feature type="transmembrane region" description="Helical" evidence="10">
    <location>
        <begin position="12"/>
        <end position="35"/>
    </location>
</feature>
<dbReference type="InterPro" id="IPR005467">
    <property type="entry name" value="His_kinase_dom"/>
</dbReference>
<evidence type="ECO:0000259" key="11">
    <source>
        <dbReference type="PROSITE" id="PS50109"/>
    </source>
</evidence>
<dbReference type="Gene3D" id="1.10.287.130">
    <property type="match status" value="1"/>
</dbReference>
<dbReference type="PROSITE" id="PS50109">
    <property type="entry name" value="HIS_KIN"/>
    <property type="match status" value="1"/>
</dbReference>
<dbReference type="CDD" id="cd00082">
    <property type="entry name" value="HisKA"/>
    <property type="match status" value="1"/>
</dbReference>
<dbReference type="InterPro" id="IPR050428">
    <property type="entry name" value="TCS_sensor_his_kinase"/>
</dbReference>
<keyword evidence="7 13" id="KW-0418">Kinase</keyword>
<evidence type="ECO:0000256" key="10">
    <source>
        <dbReference type="SAM" id="Phobius"/>
    </source>
</evidence>
<keyword evidence="6 10" id="KW-0812">Transmembrane</keyword>
<feature type="domain" description="HAMP" evidence="12">
    <location>
        <begin position="194"/>
        <end position="248"/>
    </location>
</feature>
<keyword evidence="4" id="KW-0597">Phosphoprotein</keyword>
<dbReference type="InterPro" id="IPR003660">
    <property type="entry name" value="HAMP_dom"/>
</dbReference>
<dbReference type="Gene3D" id="3.30.565.10">
    <property type="entry name" value="Histidine kinase-like ATPase, C-terminal domain"/>
    <property type="match status" value="1"/>
</dbReference>
<evidence type="ECO:0000313" key="14">
    <source>
        <dbReference type="Proteomes" id="UP001620460"/>
    </source>
</evidence>
<evidence type="ECO:0000256" key="8">
    <source>
        <dbReference type="ARBA" id="ARBA00022989"/>
    </source>
</evidence>
<comment type="caution">
    <text evidence="13">The sequence shown here is derived from an EMBL/GenBank/DDBJ whole genome shotgun (WGS) entry which is preliminary data.</text>
</comment>
<dbReference type="InterPro" id="IPR036890">
    <property type="entry name" value="HATPase_C_sf"/>
</dbReference>
<sequence>MSWLRNVLLGSIRARLLVLLLGGLGTLMLALFVLLDYSIDRQIFGRLDQTLLARARGVVVLLEAHPRDDAWQELHELSPEYATGGHTDFLQIWDARGRTLLSSASNTARNLAPPPAAVPANAPLFYDLRLPDGHRGRAVGLRFALPGSIDDATLVVAEEREQIDQLERHVHLALVSGVIGMGLLAALLSILAVRSGLRPLFAFADRARRRDDDGPDVEPLPADELPRELRPFALTLNAAFARLQAAVGRERRFARDVAHELRTPLAETRMAVELAGGTPPSPVLRDALGSIDRMQRCIDGLLALSRYEAGMDQAQMEPLELVELLRRALALASGTAAKRRVSLVSELPDECWIVSDPALLERIVDNLLINAAEYAPSGAVVQVELASRADGWTVRIGNPAPGLSAEDLARLGERFWRKSAAREASQHGGLGLALSVTLAELLGLTLRFSLAEGVLWAALGPLRPVVLPEAAGS</sequence>
<name>A0ABW8JSB1_9GAMM</name>
<keyword evidence="8 10" id="KW-1133">Transmembrane helix</keyword>
<gene>
    <name evidence="13" type="ORF">ISP17_02005</name>
</gene>
<proteinExistence type="predicted"/>
<dbReference type="InterPro" id="IPR036097">
    <property type="entry name" value="HisK_dim/P_sf"/>
</dbReference>
<keyword evidence="9" id="KW-0902">Two-component regulatory system</keyword>
<dbReference type="PANTHER" id="PTHR45436:SF5">
    <property type="entry name" value="SENSOR HISTIDINE KINASE TRCS"/>
    <property type="match status" value="1"/>
</dbReference>